<evidence type="ECO:0000256" key="15">
    <source>
        <dbReference type="ARBA" id="ARBA00032324"/>
    </source>
</evidence>
<accession>A0A1M7EZP3</accession>
<dbReference type="STRING" id="1120996.SAMN02746066_00295"/>
<evidence type="ECO:0000256" key="6">
    <source>
        <dbReference type="ARBA" id="ARBA00015655"/>
    </source>
</evidence>
<keyword evidence="9 17" id="KW-0547">Nucleotide-binding</keyword>
<evidence type="ECO:0000259" key="19">
    <source>
        <dbReference type="Pfam" id="PF02875"/>
    </source>
</evidence>
<dbReference type="Gene3D" id="3.40.50.720">
    <property type="entry name" value="NAD(P)-binding Rossmann-like Domain"/>
    <property type="match status" value="1"/>
</dbReference>
<dbReference type="Pfam" id="PF21799">
    <property type="entry name" value="MurD-like_N"/>
    <property type="match status" value="1"/>
</dbReference>
<keyword evidence="8 17" id="KW-0436">Ligase</keyword>
<keyword evidence="10 17" id="KW-0067">ATP-binding</keyword>
<keyword evidence="17 18" id="KW-0131">Cell cycle</keyword>
<sequence length="447" mass="49562">MVLVLGTGISGIAATELLQQGKANITLFDSNVELDVEAVKRRIGNVENVNIVTGELTEEIIATLDLMIISPGVPTDLPLVNKIREAGVPIWGEIELAYQFEKGHVAAITGTNGKTTTTALTGAIMKTYFENVFVVGNIGIPYTNVVAQTTKDSVTVAEMSSFQLETIQRFRPTVSAILNITPDHLNRHHTMENYIQAKVNIMKNQTPEDTCVLNYEDEILREIGKTVNVRVIYFSSARELEEGIYLKGEEIYSRFDGTETKICNVHELKVIGKHSYENVMAGIAIAITMKVPMEYIKKAICSFEAVEHRIEYVATKRGVKYYNDSKGTNPDAAIKGIQSMSTPTMLIGGGYDKDSDYTEWIQAFDGKVKKLVLIGQTKEKIANTAKKCGFTDYVFADSLEEAFEICMNEAKSGEAVLLSPACASWGMFKDYEQRGTVFKELVHKIEE</sequence>
<evidence type="ECO:0000256" key="11">
    <source>
        <dbReference type="ARBA" id="ARBA00022960"/>
    </source>
</evidence>
<reference evidence="21 22" key="1">
    <citation type="submission" date="2016-11" db="EMBL/GenBank/DDBJ databases">
        <authorList>
            <person name="Jaros S."/>
            <person name="Januszkiewicz K."/>
            <person name="Wedrychowicz H."/>
        </authorList>
    </citation>
    <scope>NUCLEOTIDE SEQUENCE [LARGE SCALE GENOMIC DNA]</scope>
    <source>
        <strain evidence="21 22">DSM 15930</strain>
    </source>
</reference>
<evidence type="ECO:0000256" key="10">
    <source>
        <dbReference type="ARBA" id="ARBA00022840"/>
    </source>
</evidence>
<feature type="binding site" evidence="17">
    <location>
        <begin position="110"/>
        <end position="116"/>
    </location>
    <ligand>
        <name>ATP</name>
        <dbReference type="ChEBI" id="CHEBI:30616"/>
    </ligand>
</feature>
<feature type="domain" description="Mur ligase C-terminal" evidence="19">
    <location>
        <begin position="308"/>
        <end position="422"/>
    </location>
</feature>
<dbReference type="GO" id="GO:0005524">
    <property type="term" value="F:ATP binding"/>
    <property type="evidence" value="ECO:0007669"/>
    <property type="project" value="UniProtKB-UniRule"/>
</dbReference>
<feature type="domain" description="Mur ligase central" evidence="20">
    <location>
        <begin position="108"/>
        <end position="286"/>
    </location>
</feature>
<dbReference type="InterPro" id="IPR005762">
    <property type="entry name" value="MurD"/>
</dbReference>
<dbReference type="GO" id="GO:0051301">
    <property type="term" value="P:cell division"/>
    <property type="evidence" value="ECO:0007669"/>
    <property type="project" value="UniProtKB-KW"/>
</dbReference>
<gene>
    <name evidence="17" type="primary">murD</name>
    <name evidence="21" type="ORF">SAMN02746066_00295</name>
</gene>
<dbReference type="Pfam" id="PF02875">
    <property type="entry name" value="Mur_ligase_C"/>
    <property type="match status" value="1"/>
</dbReference>
<evidence type="ECO:0000256" key="2">
    <source>
        <dbReference type="ARBA" id="ARBA00004496"/>
    </source>
</evidence>
<dbReference type="Pfam" id="PF08245">
    <property type="entry name" value="Mur_ligase_M"/>
    <property type="match status" value="1"/>
</dbReference>
<evidence type="ECO:0000256" key="4">
    <source>
        <dbReference type="ARBA" id="ARBA00010416"/>
    </source>
</evidence>
<dbReference type="Proteomes" id="UP000184038">
    <property type="component" value="Unassembled WGS sequence"/>
</dbReference>
<dbReference type="InterPro" id="IPR004101">
    <property type="entry name" value="Mur_ligase_C"/>
</dbReference>
<comment type="similarity">
    <text evidence="4 17">Belongs to the MurCDEF family.</text>
</comment>
<keyword evidence="13 17" id="KW-0961">Cell wall biogenesis/degradation</keyword>
<dbReference type="SUPFAM" id="SSF51984">
    <property type="entry name" value="MurCD N-terminal domain"/>
    <property type="match status" value="1"/>
</dbReference>
<keyword evidence="22" id="KW-1185">Reference proteome</keyword>
<dbReference type="GO" id="GO:0005737">
    <property type="term" value="C:cytoplasm"/>
    <property type="evidence" value="ECO:0007669"/>
    <property type="project" value="UniProtKB-SubCell"/>
</dbReference>
<evidence type="ECO:0000256" key="16">
    <source>
        <dbReference type="ARBA" id="ARBA00047632"/>
    </source>
</evidence>
<dbReference type="GO" id="GO:0008360">
    <property type="term" value="P:regulation of cell shape"/>
    <property type="evidence" value="ECO:0007669"/>
    <property type="project" value="UniProtKB-KW"/>
</dbReference>
<dbReference type="GO" id="GO:0008764">
    <property type="term" value="F:UDP-N-acetylmuramoylalanine-D-glutamate ligase activity"/>
    <property type="evidence" value="ECO:0007669"/>
    <property type="project" value="UniProtKB-UniRule"/>
</dbReference>
<dbReference type="AlphaFoldDB" id="A0A1M7EZP3"/>
<dbReference type="UniPathway" id="UPA00219"/>
<evidence type="ECO:0000256" key="18">
    <source>
        <dbReference type="RuleBase" id="RU003664"/>
    </source>
</evidence>
<dbReference type="EC" id="6.3.2.9" evidence="5 17"/>
<dbReference type="HAMAP" id="MF_00639">
    <property type="entry name" value="MurD"/>
    <property type="match status" value="1"/>
</dbReference>
<evidence type="ECO:0000256" key="17">
    <source>
        <dbReference type="HAMAP-Rule" id="MF_00639"/>
    </source>
</evidence>
<evidence type="ECO:0000313" key="22">
    <source>
        <dbReference type="Proteomes" id="UP000184038"/>
    </source>
</evidence>
<comment type="pathway">
    <text evidence="3 17 18">Cell wall biogenesis; peptidoglycan biosynthesis.</text>
</comment>
<dbReference type="InterPro" id="IPR036615">
    <property type="entry name" value="Mur_ligase_C_dom_sf"/>
</dbReference>
<evidence type="ECO:0000256" key="13">
    <source>
        <dbReference type="ARBA" id="ARBA00023316"/>
    </source>
</evidence>
<evidence type="ECO:0000259" key="20">
    <source>
        <dbReference type="Pfam" id="PF08245"/>
    </source>
</evidence>
<keyword evidence="7 17" id="KW-0963">Cytoplasm</keyword>
<dbReference type="GO" id="GO:0071555">
    <property type="term" value="P:cell wall organization"/>
    <property type="evidence" value="ECO:0007669"/>
    <property type="project" value="UniProtKB-KW"/>
</dbReference>
<evidence type="ECO:0000256" key="9">
    <source>
        <dbReference type="ARBA" id="ARBA00022741"/>
    </source>
</evidence>
<dbReference type="GO" id="GO:0009252">
    <property type="term" value="P:peptidoglycan biosynthetic process"/>
    <property type="evidence" value="ECO:0007669"/>
    <property type="project" value="UniProtKB-UniRule"/>
</dbReference>
<dbReference type="InterPro" id="IPR013221">
    <property type="entry name" value="Mur_ligase_cen"/>
</dbReference>
<keyword evidence="11 17" id="KW-0133">Cell shape</keyword>
<dbReference type="InterPro" id="IPR036565">
    <property type="entry name" value="Mur-like_cat_sf"/>
</dbReference>
<comment type="catalytic activity">
    <reaction evidence="16 17 18">
        <text>UDP-N-acetyl-alpha-D-muramoyl-L-alanine + D-glutamate + ATP = UDP-N-acetyl-alpha-D-muramoyl-L-alanyl-D-glutamate + ADP + phosphate + H(+)</text>
        <dbReference type="Rhea" id="RHEA:16429"/>
        <dbReference type="ChEBI" id="CHEBI:15378"/>
        <dbReference type="ChEBI" id="CHEBI:29986"/>
        <dbReference type="ChEBI" id="CHEBI:30616"/>
        <dbReference type="ChEBI" id="CHEBI:43474"/>
        <dbReference type="ChEBI" id="CHEBI:83898"/>
        <dbReference type="ChEBI" id="CHEBI:83900"/>
        <dbReference type="ChEBI" id="CHEBI:456216"/>
        <dbReference type="EC" id="6.3.2.9"/>
    </reaction>
</comment>
<comment type="subcellular location">
    <subcellularLocation>
        <location evidence="2 17 18">Cytoplasm</location>
    </subcellularLocation>
</comment>
<evidence type="ECO:0000256" key="3">
    <source>
        <dbReference type="ARBA" id="ARBA00004752"/>
    </source>
</evidence>
<dbReference type="Gene3D" id="3.40.1190.10">
    <property type="entry name" value="Mur-like, catalytic domain"/>
    <property type="match status" value="1"/>
</dbReference>
<evidence type="ECO:0000256" key="8">
    <source>
        <dbReference type="ARBA" id="ARBA00022598"/>
    </source>
</evidence>
<dbReference type="EMBL" id="FRCP01000005">
    <property type="protein sequence ID" value="SHL97007.1"/>
    <property type="molecule type" value="Genomic_DNA"/>
</dbReference>
<dbReference type="SUPFAM" id="SSF53623">
    <property type="entry name" value="MurD-like peptide ligases, catalytic domain"/>
    <property type="match status" value="1"/>
</dbReference>
<keyword evidence="17 18" id="KW-0132">Cell division</keyword>
<keyword evidence="12 17" id="KW-0573">Peptidoglycan synthesis</keyword>
<evidence type="ECO:0000256" key="7">
    <source>
        <dbReference type="ARBA" id="ARBA00022490"/>
    </source>
</evidence>
<evidence type="ECO:0000256" key="5">
    <source>
        <dbReference type="ARBA" id="ARBA00012212"/>
    </source>
</evidence>
<name>A0A1M7EZP3_9FIRM</name>
<protein>
    <recommendedName>
        <fullName evidence="6 17">UDP-N-acetylmuramoylalanine--D-glutamate ligase</fullName>
        <ecNumber evidence="5 17">6.3.2.9</ecNumber>
    </recommendedName>
    <alternativeName>
        <fullName evidence="15 17">D-glutamic acid-adding enzyme</fullName>
    </alternativeName>
    <alternativeName>
        <fullName evidence="14 17">UDP-N-acetylmuramoyl-L-alanyl-D-glutamate synthetase</fullName>
    </alternativeName>
</protein>
<organism evidence="21 22">
    <name type="scientific">Anaerosporobacter mobilis DSM 15930</name>
    <dbReference type="NCBI Taxonomy" id="1120996"/>
    <lineage>
        <taxon>Bacteria</taxon>
        <taxon>Bacillati</taxon>
        <taxon>Bacillota</taxon>
        <taxon>Clostridia</taxon>
        <taxon>Lachnospirales</taxon>
        <taxon>Lachnospiraceae</taxon>
        <taxon>Anaerosporobacter</taxon>
    </lineage>
</organism>
<dbReference type="PANTHER" id="PTHR43692:SF1">
    <property type="entry name" value="UDP-N-ACETYLMURAMOYLALANINE--D-GLUTAMATE LIGASE"/>
    <property type="match status" value="1"/>
</dbReference>
<comment type="function">
    <text evidence="1 17 18">Cell wall formation. Catalyzes the addition of glutamate to the nucleotide precursor UDP-N-acetylmuramoyl-L-alanine (UMA).</text>
</comment>
<evidence type="ECO:0000313" key="21">
    <source>
        <dbReference type="EMBL" id="SHL97007.1"/>
    </source>
</evidence>
<evidence type="ECO:0000256" key="1">
    <source>
        <dbReference type="ARBA" id="ARBA00002734"/>
    </source>
</evidence>
<dbReference type="Gene3D" id="3.90.190.20">
    <property type="entry name" value="Mur ligase, C-terminal domain"/>
    <property type="match status" value="1"/>
</dbReference>
<proteinExistence type="inferred from homology"/>
<evidence type="ECO:0000256" key="12">
    <source>
        <dbReference type="ARBA" id="ARBA00022984"/>
    </source>
</evidence>
<evidence type="ECO:0000256" key="14">
    <source>
        <dbReference type="ARBA" id="ARBA00030398"/>
    </source>
</evidence>
<dbReference type="SUPFAM" id="SSF53244">
    <property type="entry name" value="MurD-like peptide ligases, peptide-binding domain"/>
    <property type="match status" value="1"/>
</dbReference>
<dbReference type="PANTHER" id="PTHR43692">
    <property type="entry name" value="UDP-N-ACETYLMURAMOYLALANINE--D-GLUTAMATE LIGASE"/>
    <property type="match status" value="1"/>
</dbReference>
<dbReference type="NCBIfam" id="TIGR01087">
    <property type="entry name" value="murD"/>
    <property type="match status" value="1"/>
</dbReference>